<proteinExistence type="predicted"/>
<accession>A0ABV3QC16</accession>
<evidence type="ECO:0000313" key="1">
    <source>
        <dbReference type="EMBL" id="MEW9571350.1"/>
    </source>
</evidence>
<protein>
    <submittedName>
        <fullName evidence="1">Uncharacterized protein</fullName>
    </submittedName>
</protein>
<gene>
    <name evidence="1" type="ORF">ABQJ54_06285</name>
</gene>
<dbReference type="Proteomes" id="UP001556220">
    <property type="component" value="Unassembled WGS sequence"/>
</dbReference>
<reference evidence="1 2" key="1">
    <citation type="submission" date="2024-06" db="EMBL/GenBank/DDBJ databases">
        <authorList>
            <person name="Woo H."/>
        </authorList>
    </citation>
    <scope>NUCLEOTIDE SEQUENCE [LARGE SCALE GENOMIC DNA]</scope>
    <source>
        <strain evidence="1 2">Si-c</strain>
    </source>
</reference>
<organism evidence="1 2">
    <name type="scientific">Rhodanobacter lycopersici</name>
    <dbReference type="NCBI Taxonomy" id="3162487"/>
    <lineage>
        <taxon>Bacteria</taxon>
        <taxon>Pseudomonadati</taxon>
        <taxon>Pseudomonadota</taxon>
        <taxon>Gammaproteobacteria</taxon>
        <taxon>Lysobacterales</taxon>
        <taxon>Rhodanobacteraceae</taxon>
        <taxon>Rhodanobacter</taxon>
    </lineage>
</organism>
<evidence type="ECO:0000313" key="2">
    <source>
        <dbReference type="Proteomes" id="UP001556220"/>
    </source>
</evidence>
<comment type="caution">
    <text evidence="1">The sequence shown here is derived from an EMBL/GenBank/DDBJ whole genome shotgun (WGS) entry which is preliminary data.</text>
</comment>
<keyword evidence="2" id="KW-1185">Reference proteome</keyword>
<sequence length="49" mass="5552">MLKLWSRLSGSVAGRWLCGRLIRFKASYFATIASRFVTLEPGALRDHDP</sequence>
<dbReference type="RefSeq" id="WP_367853392.1">
    <property type="nucleotide sequence ID" value="NZ_JBFOHK010000001.1"/>
</dbReference>
<name>A0ABV3QC16_9GAMM</name>
<dbReference type="EMBL" id="JBFOHK010000001">
    <property type="protein sequence ID" value="MEW9571350.1"/>
    <property type="molecule type" value="Genomic_DNA"/>
</dbReference>